<keyword evidence="4" id="KW-0804">Transcription</keyword>
<keyword evidence="7" id="KW-1185">Reference proteome</keyword>
<dbReference type="GO" id="GO:0016592">
    <property type="term" value="C:mediator complex"/>
    <property type="evidence" value="ECO:0007669"/>
    <property type="project" value="InterPro"/>
</dbReference>
<evidence type="ECO:0000256" key="2">
    <source>
        <dbReference type="ARBA" id="ARBA00008048"/>
    </source>
</evidence>
<evidence type="ECO:0000313" key="6">
    <source>
        <dbReference type="EMBL" id="CAK0780136.1"/>
    </source>
</evidence>
<dbReference type="AlphaFoldDB" id="A0AAV1I7G7"/>
<keyword evidence="3" id="KW-0805">Transcription regulation</keyword>
<gene>
    <name evidence="6" type="ORF">CVIRNUC_004946</name>
</gene>
<proteinExistence type="inferred from homology"/>
<dbReference type="GO" id="GO:0006357">
    <property type="term" value="P:regulation of transcription by RNA polymerase II"/>
    <property type="evidence" value="ECO:0007669"/>
    <property type="project" value="TreeGrafter"/>
</dbReference>
<evidence type="ECO:0000256" key="4">
    <source>
        <dbReference type="ARBA" id="ARBA00023163"/>
    </source>
</evidence>
<organism evidence="6 7">
    <name type="scientific">Coccomyxa viridis</name>
    <dbReference type="NCBI Taxonomy" id="1274662"/>
    <lineage>
        <taxon>Eukaryota</taxon>
        <taxon>Viridiplantae</taxon>
        <taxon>Chlorophyta</taxon>
        <taxon>core chlorophytes</taxon>
        <taxon>Trebouxiophyceae</taxon>
        <taxon>Trebouxiophyceae incertae sedis</taxon>
        <taxon>Coccomyxaceae</taxon>
        <taxon>Coccomyxa</taxon>
    </lineage>
</organism>
<dbReference type="PANTHER" id="PTHR13130:SF4">
    <property type="entry name" value="MEDIATOR OF RNA POLYMERASE II TRANSCRIPTION SUBUNIT 27"/>
    <property type="match status" value="1"/>
</dbReference>
<dbReference type="PANTHER" id="PTHR13130">
    <property type="entry name" value="34 KDA TRANSCRIPTIONAL CO-ACTIVATOR-RELATED"/>
    <property type="match status" value="1"/>
</dbReference>
<accession>A0AAV1I7G7</accession>
<comment type="caution">
    <text evidence="6">The sequence shown here is derived from an EMBL/GenBank/DDBJ whole genome shotgun (WGS) entry which is preliminary data.</text>
</comment>
<dbReference type="EMBL" id="CAUYUE010000006">
    <property type="protein sequence ID" value="CAK0780136.1"/>
    <property type="molecule type" value="Genomic_DNA"/>
</dbReference>
<dbReference type="Proteomes" id="UP001314263">
    <property type="component" value="Unassembled WGS sequence"/>
</dbReference>
<evidence type="ECO:0000256" key="5">
    <source>
        <dbReference type="ARBA" id="ARBA00023242"/>
    </source>
</evidence>
<sequence>MEGDGQHVTIETTQGELRRLQGRGRAMLEAIAASKDPASGAQKVASIIQSAEEGFQRTEKLLQQLGKGGPLGGTPPSKGLASRIALIKERKASLEGHSSKQKAACASQWQGMHPSDVLQKIVDDALALTGCTIHTASADGTRSAASEASMVVLEVSRVLTAAIHLAGTGRPEAVHAAVMSPAEVAAGRSPWAGSQHQVFRRATEVALHALRHFTCSAQQAADDSAQGNTRSEAAQAVALQDFLYWLSSCRGLFQVPCQVTGQLLALDPSSQQLLPPVFRPFKIGSETLKLVAGGSMEPVALHMHALATS</sequence>
<evidence type="ECO:0000256" key="1">
    <source>
        <dbReference type="ARBA" id="ARBA00004123"/>
    </source>
</evidence>
<name>A0AAV1I7G7_9CHLO</name>
<keyword evidence="5" id="KW-0539">Nucleus</keyword>
<evidence type="ECO:0000313" key="7">
    <source>
        <dbReference type="Proteomes" id="UP001314263"/>
    </source>
</evidence>
<reference evidence="6 7" key="1">
    <citation type="submission" date="2023-10" db="EMBL/GenBank/DDBJ databases">
        <authorList>
            <person name="Maclean D."/>
            <person name="Macfadyen A."/>
        </authorList>
    </citation>
    <scope>NUCLEOTIDE SEQUENCE [LARGE SCALE GENOMIC DNA]</scope>
</reference>
<dbReference type="GO" id="GO:0003713">
    <property type="term" value="F:transcription coactivator activity"/>
    <property type="evidence" value="ECO:0007669"/>
    <property type="project" value="TreeGrafter"/>
</dbReference>
<protein>
    <submittedName>
        <fullName evidence="6">Uncharacterized protein</fullName>
    </submittedName>
</protein>
<comment type="similarity">
    <text evidence="2">Belongs to the Mediator complex subunit 27 family.</text>
</comment>
<evidence type="ECO:0000256" key="3">
    <source>
        <dbReference type="ARBA" id="ARBA00023015"/>
    </source>
</evidence>
<comment type="subcellular location">
    <subcellularLocation>
        <location evidence="1">Nucleus</location>
    </subcellularLocation>
</comment>
<dbReference type="InterPro" id="IPR021627">
    <property type="entry name" value="Mediator_Med27"/>
</dbReference>